<evidence type="ECO:0000256" key="8">
    <source>
        <dbReference type="ARBA" id="ARBA00023136"/>
    </source>
</evidence>
<dbReference type="EMBL" id="CM015728">
    <property type="protein sequence ID" value="KAF3702043.1"/>
    <property type="molecule type" value="Genomic_DNA"/>
</dbReference>
<dbReference type="InterPro" id="IPR027417">
    <property type="entry name" value="P-loop_NTPase"/>
</dbReference>
<dbReference type="GO" id="GO:0006682">
    <property type="term" value="P:galactosylceramide biosynthetic process"/>
    <property type="evidence" value="ECO:0007669"/>
    <property type="project" value="TreeGrafter"/>
</dbReference>
<proteinExistence type="inferred from homology"/>
<evidence type="ECO:0000256" key="5">
    <source>
        <dbReference type="ARBA" id="ARBA00022968"/>
    </source>
</evidence>
<dbReference type="PANTHER" id="PTHR14647">
    <property type="entry name" value="GALACTOSE-3-O-SULFOTRANSFERASE"/>
    <property type="match status" value="1"/>
</dbReference>
<dbReference type="GO" id="GO:0001733">
    <property type="term" value="F:galactosylceramide sulfotransferase activity"/>
    <property type="evidence" value="ECO:0007669"/>
    <property type="project" value="InterPro"/>
</dbReference>
<dbReference type="AlphaFoldDB" id="A0A6G1QI98"/>
<name>A0A6G1QI98_CHAAH</name>
<evidence type="ECO:0000256" key="1">
    <source>
        <dbReference type="ARBA" id="ARBA00004323"/>
    </source>
</evidence>
<evidence type="ECO:0000256" key="10">
    <source>
        <dbReference type="SAM" id="Phobius"/>
    </source>
</evidence>
<evidence type="ECO:0000256" key="6">
    <source>
        <dbReference type="ARBA" id="ARBA00022989"/>
    </source>
</evidence>
<keyword evidence="4 10" id="KW-0812">Transmembrane</keyword>
<feature type="transmembrane region" description="Helical" evidence="10">
    <location>
        <begin position="57"/>
        <end position="78"/>
    </location>
</feature>
<evidence type="ECO:0000256" key="9">
    <source>
        <dbReference type="ARBA" id="ARBA00023180"/>
    </source>
</evidence>
<dbReference type="Gene3D" id="3.40.50.300">
    <property type="entry name" value="P-loop containing nucleotide triphosphate hydrolases"/>
    <property type="match status" value="1"/>
</dbReference>
<dbReference type="Proteomes" id="UP000503349">
    <property type="component" value="Chromosome 17"/>
</dbReference>
<evidence type="ECO:0000313" key="12">
    <source>
        <dbReference type="Proteomes" id="UP000503349"/>
    </source>
</evidence>
<dbReference type="GO" id="GO:0000139">
    <property type="term" value="C:Golgi membrane"/>
    <property type="evidence" value="ECO:0007669"/>
    <property type="project" value="UniProtKB-SubCell"/>
</dbReference>
<evidence type="ECO:0000256" key="4">
    <source>
        <dbReference type="ARBA" id="ARBA00022692"/>
    </source>
</evidence>
<protein>
    <submittedName>
        <fullName evidence="11">Galactosylceramide sulfotransferase</fullName>
    </submittedName>
</protein>
<keyword evidence="3 11" id="KW-0808">Transferase</keyword>
<gene>
    <name evidence="11" type="ORF">EXN66_Car017731</name>
</gene>
<reference evidence="11 12" key="1">
    <citation type="submission" date="2019-02" db="EMBL/GenBank/DDBJ databases">
        <title>Opniocepnalus argus genome.</title>
        <authorList>
            <person name="Zhou C."/>
            <person name="Xiao S."/>
        </authorList>
    </citation>
    <scope>NUCLEOTIDE SEQUENCE [LARGE SCALE GENOMIC DNA]</scope>
    <source>
        <strain evidence="11">OARG1902GOOAL</strain>
        <tissue evidence="11">Muscle</tissue>
    </source>
</reference>
<dbReference type="SUPFAM" id="SSF52540">
    <property type="entry name" value="P-loop containing nucleoside triphosphate hydrolases"/>
    <property type="match status" value="1"/>
</dbReference>
<keyword evidence="5" id="KW-0735">Signal-anchor</keyword>
<keyword evidence="6 10" id="KW-1133">Transmembrane helix</keyword>
<comment type="similarity">
    <text evidence="2">Belongs to the galactose-3-O-sulfotransferase family.</text>
</comment>
<dbReference type="OrthoDB" id="514299at2759"/>
<accession>A0A6G1QI98</accession>
<evidence type="ECO:0000256" key="2">
    <source>
        <dbReference type="ARBA" id="ARBA00008124"/>
    </source>
</evidence>
<evidence type="ECO:0000313" key="11">
    <source>
        <dbReference type="EMBL" id="KAF3702043.1"/>
    </source>
</evidence>
<keyword evidence="12" id="KW-1185">Reference proteome</keyword>
<sequence length="469" mass="55189">MTNSYWTIFKKQKKDQPCCWVENLRLEQQEAHQEKSGKQVCIWILKMFGIKRNKDTSVIRGLILWFLVTNIMLVLYSLTNPLQMKNRVFQENRCPPSMAGLLQKNVTQIAESQPAEASPAVNIMFMKTHKTASSTILNILFRFGEKHNLKFAFPDGSNDFFYPSPFLCSHVKDYKPGDCFNIVCNHMRFNHQEVAKLLPPDAVYVTILRNPADLFESSFHYYHRTIPLTWRINGENKLERFLSDPQNFYSPEAYNSFYLKNLLFFDFGFDNNLEANDSRVMTNIHNLSKRFDLVLMADYFEESLILLKDKLRWTMDDILYLKVNARKNSSVSRLSPELRAKILEWNGADWKLYQHFHDIFWAKIEVYGREKMKQEVNELRRRNAEMKAICVEGGDAVEAKNIKERRFQPWQPVGESSILGYNMKKEIEPKLRIICEKMLTPEIQYLSDFGVSLWLTSLWGWLKDAVFTL</sequence>
<dbReference type="FunFam" id="3.40.50.300:FF:000807">
    <property type="entry name" value="galactosylceramide sulfotransferase isoform X1"/>
    <property type="match status" value="1"/>
</dbReference>
<organism evidence="11 12">
    <name type="scientific">Channa argus</name>
    <name type="common">Northern snakehead</name>
    <name type="synonym">Ophicephalus argus</name>
    <dbReference type="NCBI Taxonomy" id="215402"/>
    <lineage>
        <taxon>Eukaryota</taxon>
        <taxon>Metazoa</taxon>
        <taxon>Chordata</taxon>
        <taxon>Craniata</taxon>
        <taxon>Vertebrata</taxon>
        <taxon>Euteleostomi</taxon>
        <taxon>Actinopterygii</taxon>
        <taxon>Neopterygii</taxon>
        <taxon>Teleostei</taxon>
        <taxon>Neoteleostei</taxon>
        <taxon>Acanthomorphata</taxon>
        <taxon>Anabantaria</taxon>
        <taxon>Anabantiformes</taxon>
        <taxon>Channoidei</taxon>
        <taxon>Channidae</taxon>
        <taxon>Channa</taxon>
    </lineage>
</organism>
<dbReference type="PANTHER" id="PTHR14647:SF56">
    <property type="entry name" value="GALACTOSYLCERAMIDE SULFOTRANSFERASE"/>
    <property type="match status" value="1"/>
</dbReference>
<reference evidence="12" key="2">
    <citation type="submission" date="2019-02" db="EMBL/GenBank/DDBJ databases">
        <title>Opniocepnalus argus Var Kimnra genome.</title>
        <authorList>
            <person name="Zhou C."/>
            <person name="Xiao S."/>
        </authorList>
    </citation>
    <scope>NUCLEOTIDE SEQUENCE [LARGE SCALE GENOMIC DNA]</scope>
</reference>
<evidence type="ECO:0000256" key="7">
    <source>
        <dbReference type="ARBA" id="ARBA00023034"/>
    </source>
</evidence>
<keyword evidence="9" id="KW-0325">Glycoprotein</keyword>
<keyword evidence="7" id="KW-0333">Golgi apparatus</keyword>
<keyword evidence="8 10" id="KW-0472">Membrane</keyword>
<comment type="subcellular location">
    <subcellularLocation>
        <location evidence="1">Golgi apparatus membrane</location>
        <topology evidence="1">Single-pass type II membrane protein</topology>
    </subcellularLocation>
</comment>
<dbReference type="Pfam" id="PF06990">
    <property type="entry name" value="Gal-3-0_sulfotr"/>
    <property type="match status" value="1"/>
</dbReference>
<dbReference type="InterPro" id="IPR009729">
    <property type="entry name" value="Gal-3-0_sulfotransfrase"/>
</dbReference>
<evidence type="ECO:0000256" key="3">
    <source>
        <dbReference type="ARBA" id="ARBA00022679"/>
    </source>
</evidence>
<dbReference type="GO" id="GO:0042552">
    <property type="term" value="P:myelination"/>
    <property type="evidence" value="ECO:0007669"/>
    <property type="project" value="TreeGrafter"/>
</dbReference>